<dbReference type="InterPro" id="IPR029058">
    <property type="entry name" value="AB_hydrolase_fold"/>
</dbReference>
<organism evidence="3 4">
    <name type="scientific">Pseudoxanthobacter soli DSM 19599</name>
    <dbReference type="NCBI Taxonomy" id="1123029"/>
    <lineage>
        <taxon>Bacteria</taxon>
        <taxon>Pseudomonadati</taxon>
        <taxon>Pseudomonadota</taxon>
        <taxon>Alphaproteobacteria</taxon>
        <taxon>Hyphomicrobiales</taxon>
        <taxon>Segnochrobactraceae</taxon>
        <taxon>Pseudoxanthobacter</taxon>
    </lineage>
</organism>
<dbReference type="Gene3D" id="3.40.50.1820">
    <property type="entry name" value="alpha/beta hydrolase"/>
    <property type="match status" value="1"/>
</dbReference>
<dbReference type="PANTHER" id="PTHR16138:SF7">
    <property type="entry name" value="PALMITOYL-PROTEIN THIOESTERASE ABHD10, MITOCHONDRIAL"/>
    <property type="match status" value="1"/>
</dbReference>
<name>A0A1M7ZJX2_9HYPH</name>
<sequence>MSDDTVSKITVGTGDDAREIAVLDQAGAGDGPGVLFLGGFRSDMRGSKAEALAAWASAHGRRLTRFDYSGHGASGGRFEDGTIGRWLDEAKAVFEHFAAGPTILVGSSMGGWLSLLLAAAFYRRHGADTPVSGLVLVAPAPDFTEALMWAEMSEETRTALMEDGRIEQPSDYSDEPYLITRALIEDGRNHLLLGGTIETGCPVHILQGVLDADVPWRHAFSLVDRLATDDVVVTLIKDGDHRLSRPQDLARLIAAVESIDG</sequence>
<dbReference type="InterPro" id="IPR052382">
    <property type="entry name" value="ABHD10_acyl-thioesterase"/>
</dbReference>
<dbReference type="PANTHER" id="PTHR16138">
    <property type="entry name" value="MYCOPHENOLIC ACID ACYL-GLUCURONIDE ESTERASE, MITOCHONDRIAL"/>
    <property type="match status" value="1"/>
</dbReference>
<dbReference type="AlphaFoldDB" id="A0A1M7ZJX2"/>
<feature type="domain" description="Serine aminopeptidase S33" evidence="2">
    <location>
        <begin position="48"/>
        <end position="166"/>
    </location>
</feature>
<dbReference type="OrthoDB" id="9813296at2"/>
<keyword evidence="4" id="KW-1185">Reference proteome</keyword>
<dbReference type="InterPro" id="IPR022742">
    <property type="entry name" value="Hydrolase_4"/>
</dbReference>
<dbReference type="STRING" id="1123029.SAMN02745172_02006"/>
<evidence type="ECO:0000259" key="2">
    <source>
        <dbReference type="Pfam" id="PF12146"/>
    </source>
</evidence>
<protein>
    <submittedName>
        <fullName evidence="3">Pimeloyl-ACP methyl ester carboxylesterase</fullName>
    </submittedName>
</protein>
<dbReference type="Proteomes" id="UP000186406">
    <property type="component" value="Unassembled WGS sequence"/>
</dbReference>
<dbReference type="RefSeq" id="WP_073628070.1">
    <property type="nucleotide sequence ID" value="NZ_FRXO01000003.1"/>
</dbReference>
<evidence type="ECO:0000313" key="4">
    <source>
        <dbReference type="Proteomes" id="UP000186406"/>
    </source>
</evidence>
<dbReference type="GO" id="GO:0016787">
    <property type="term" value="F:hydrolase activity"/>
    <property type="evidence" value="ECO:0007669"/>
    <property type="project" value="UniProtKB-KW"/>
</dbReference>
<evidence type="ECO:0000313" key="3">
    <source>
        <dbReference type="EMBL" id="SHO65167.1"/>
    </source>
</evidence>
<gene>
    <name evidence="3" type="ORF">SAMN02745172_02006</name>
</gene>
<keyword evidence="1" id="KW-0378">Hydrolase</keyword>
<dbReference type="SUPFAM" id="SSF53474">
    <property type="entry name" value="alpha/beta-Hydrolases"/>
    <property type="match status" value="1"/>
</dbReference>
<dbReference type="EMBL" id="FRXO01000003">
    <property type="protein sequence ID" value="SHO65167.1"/>
    <property type="molecule type" value="Genomic_DNA"/>
</dbReference>
<proteinExistence type="predicted"/>
<evidence type="ECO:0000256" key="1">
    <source>
        <dbReference type="ARBA" id="ARBA00022801"/>
    </source>
</evidence>
<accession>A0A1M7ZJX2</accession>
<reference evidence="3 4" key="1">
    <citation type="submission" date="2016-12" db="EMBL/GenBank/DDBJ databases">
        <authorList>
            <person name="Song W.-J."/>
            <person name="Kurnit D.M."/>
        </authorList>
    </citation>
    <scope>NUCLEOTIDE SEQUENCE [LARGE SCALE GENOMIC DNA]</scope>
    <source>
        <strain evidence="3 4">DSM 19599</strain>
    </source>
</reference>
<dbReference type="Pfam" id="PF12146">
    <property type="entry name" value="Hydrolase_4"/>
    <property type="match status" value="1"/>
</dbReference>